<proteinExistence type="predicted"/>
<dbReference type="InterPro" id="IPR019690">
    <property type="entry name" value="DUF2569"/>
</dbReference>
<dbReference type="EMBL" id="CACRTM010000006">
    <property type="protein sequence ID" value="VYT59297.1"/>
    <property type="molecule type" value="Genomic_DNA"/>
</dbReference>
<evidence type="ECO:0008006" key="3">
    <source>
        <dbReference type="Google" id="ProtNLM"/>
    </source>
</evidence>
<evidence type="ECO:0000256" key="1">
    <source>
        <dbReference type="SAM" id="Phobius"/>
    </source>
</evidence>
<feature type="transmembrane region" description="Helical" evidence="1">
    <location>
        <begin position="74"/>
        <end position="100"/>
    </location>
</feature>
<feature type="transmembrane region" description="Helical" evidence="1">
    <location>
        <begin position="112"/>
        <end position="135"/>
    </location>
</feature>
<feature type="transmembrane region" description="Helical" evidence="1">
    <location>
        <begin position="41"/>
        <end position="68"/>
    </location>
</feature>
<dbReference type="Pfam" id="PF10754">
    <property type="entry name" value="DUF2569"/>
    <property type="match status" value="1"/>
</dbReference>
<keyword evidence="1" id="KW-1133">Transmembrane helix</keyword>
<keyword evidence="1" id="KW-0472">Membrane</keyword>
<gene>
    <name evidence="2" type="ORF">KOLFYP65_02407</name>
</gene>
<feature type="transmembrane region" description="Helical" evidence="1">
    <location>
        <begin position="141"/>
        <end position="160"/>
    </location>
</feature>
<sequence>MDMVEGEGLSGKCASCGQKVLPPARYCKTCKDKKYTGIGGWLYLPALTLTLSSLLQIVGICNTVTVFLDVEEEFRAFALFEAAGALFLWLLAVYTTMLFFRKKRQLPNYYTVWVLFTTILYAVDCWIAAHFYGVGLEVEDIKILASCALQIIIWIPYFRLSKRVKLTFVK</sequence>
<dbReference type="AlphaFoldDB" id="A0A6N2XZN6"/>
<accession>A0A6N2XZN6</accession>
<reference evidence="2" key="1">
    <citation type="submission" date="2019-11" db="EMBL/GenBank/DDBJ databases">
        <authorList>
            <person name="Feng L."/>
        </authorList>
    </citation>
    <scope>NUCLEOTIDE SEQUENCE</scope>
    <source>
        <strain evidence="2">KOxytocaLFYP65</strain>
    </source>
</reference>
<name>A0A6N2XZN6_KLEOX</name>
<protein>
    <recommendedName>
        <fullName evidence="3">DUF2569 domain-containing protein</fullName>
    </recommendedName>
</protein>
<organism evidence="2">
    <name type="scientific">Klebsiella oxytoca</name>
    <dbReference type="NCBI Taxonomy" id="571"/>
    <lineage>
        <taxon>Bacteria</taxon>
        <taxon>Pseudomonadati</taxon>
        <taxon>Pseudomonadota</taxon>
        <taxon>Gammaproteobacteria</taxon>
        <taxon>Enterobacterales</taxon>
        <taxon>Enterobacteriaceae</taxon>
        <taxon>Klebsiella/Raoultella group</taxon>
        <taxon>Klebsiella</taxon>
    </lineage>
</organism>
<evidence type="ECO:0000313" key="2">
    <source>
        <dbReference type="EMBL" id="VYT59297.1"/>
    </source>
</evidence>
<dbReference type="RefSeq" id="WP_115240057.1">
    <property type="nucleotide sequence ID" value="NZ_CACRTM010000006.1"/>
</dbReference>
<keyword evidence="1" id="KW-0812">Transmembrane</keyword>